<dbReference type="InterPro" id="IPR001005">
    <property type="entry name" value="SANT/Myb"/>
</dbReference>
<evidence type="ECO:0000256" key="3">
    <source>
        <dbReference type="ARBA" id="ARBA00023125"/>
    </source>
</evidence>
<feature type="domain" description="HTH myb-type" evidence="6">
    <location>
        <begin position="9"/>
        <end position="65"/>
    </location>
</feature>
<dbReference type="EMBL" id="BAABME010001533">
    <property type="protein sequence ID" value="GAA0150132.1"/>
    <property type="molecule type" value="Genomic_DNA"/>
</dbReference>
<feature type="domain" description="Myb-like" evidence="5">
    <location>
        <begin position="62"/>
        <end position="112"/>
    </location>
</feature>
<keyword evidence="3 7" id="KW-0238">DNA-binding</keyword>
<gene>
    <name evidence="7" type="ORF">LIER_09141</name>
</gene>
<dbReference type="PROSITE" id="PS51294">
    <property type="entry name" value="HTH_MYB"/>
    <property type="match status" value="2"/>
</dbReference>
<dbReference type="AlphaFoldDB" id="A0AAV3PJD8"/>
<dbReference type="FunFam" id="1.10.10.60:FF:000001">
    <property type="entry name" value="MYB-related transcription factor"/>
    <property type="match status" value="1"/>
</dbReference>
<evidence type="ECO:0000313" key="7">
    <source>
        <dbReference type="EMBL" id="GAA0150132.1"/>
    </source>
</evidence>
<dbReference type="GO" id="GO:0005634">
    <property type="term" value="C:nucleus"/>
    <property type="evidence" value="ECO:0007669"/>
    <property type="project" value="UniProtKB-SubCell"/>
</dbReference>
<evidence type="ECO:0000313" key="8">
    <source>
        <dbReference type="Proteomes" id="UP001454036"/>
    </source>
</evidence>
<dbReference type="CDD" id="cd00167">
    <property type="entry name" value="SANT"/>
    <property type="match status" value="2"/>
</dbReference>
<comment type="subcellular location">
    <subcellularLocation>
        <location evidence="1">Nucleus</location>
    </subcellularLocation>
</comment>
<feature type="domain" description="Myb-like" evidence="5">
    <location>
        <begin position="9"/>
        <end position="61"/>
    </location>
</feature>
<keyword evidence="8" id="KW-1185">Reference proteome</keyword>
<dbReference type="PANTHER" id="PTHR10641:SF622">
    <property type="entry name" value="TRANSCRIPTION FACTOR MYB17"/>
    <property type="match status" value="1"/>
</dbReference>
<protein>
    <submittedName>
        <fullName evidence="7">Homeodomain transcription factor</fullName>
    </submittedName>
</protein>
<evidence type="ECO:0000256" key="1">
    <source>
        <dbReference type="ARBA" id="ARBA00004123"/>
    </source>
</evidence>
<sequence length="293" mass="32733">MGRTPCCMKNEVKKGAWTPEEDKILVDYIQVNGPGTWRSLPKLAGIQRCGKSCRLRWINYLRPDIKKGPFTSEEENIIIQKHSILGNRWASIAVYLPGRTDNGIKNFWNSHLRKRFASEGVNQQENMSPELVKAIGLRSGTPSTCHMMQWESARVEAEARLSMDPLLLNPSSLAVKTESDYFLRLWNSNVGASFRKTNEWDGPICRSTGSQSSSSAMVDDSGSGVTVQQAEWSKNAHGASCKIGSDSLKPCESEDSMDNIFLKLIEFQSSPENAEFAQQSIDVVSIYLKDECD</sequence>
<name>A0AAV3PJD8_LITER</name>
<keyword evidence="7" id="KW-0371">Homeobox</keyword>
<dbReference type="PROSITE" id="PS50090">
    <property type="entry name" value="MYB_LIKE"/>
    <property type="match status" value="2"/>
</dbReference>
<dbReference type="PANTHER" id="PTHR10641">
    <property type="entry name" value="MYB FAMILY TRANSCRIPTION FACTOR"/>
    <property type="match status" value="1"/>
</dbReference>
<evidence type="ECO:0000256" key="4">
    <source>
        <dbReference type="ARBA" id="ARBA00023242"/>
    </source>
</evidence>
<keyword evidence="4" id="KW-0539">Nucleus</keyword>
<dbReference type="Gene3D" id="1.10.10.60">
    <property type="entry name" value="Homeodomain-like"/>
    <property type="match status" value="2"/>
</dbReference>
<organism evidence="7 8">
    <name type="scientific">Lithospermum erythrorhizon</name>
    <name type="common">Purple gromwell</name>
    <name type="synonym">Lithospermum officinale var. erythrorhizon</name>
    <dbReference type="NCBI Taxonomy" id="34254"/>
    <lineage>
        <taxon>Eukaryota</taxon>
        <taxon>Viridiplantae</taxon>
        <taxon>Streptophyta</taxon>
        <taxon>Embryophyta</taxon>
        <taxon>Tracheophyta</taxon>
        <taxon>Spermatophyta</taxon>
        <taxon>Magnoliopsida</taxon>
        <taxon>eudicotyledons</taxon>
        <taxon>Gunneridae</taxon>
        <taxon>Pentapetalae</taxon>
        <taxon>asterids</taxon>
        <taxon>lamiids</taxon>
        <taxon>Boraginales</taxon>
        <taxon>Boraginaceae</taxon>
        <taxon>Boraginoideae</taxon>
        <taxon>Lithospermeae</taxon>
        <taxon>Lithospermum</taxon>
    </lineage>
</organism>
<dbReference type="SUPFAM" id="SSF46689">
    <property type="entry name" value="Homeodomain-like"/>
    <property type="match status" value="1"/>
</dbReference>
<dbReference type="Pfam" id="PF00249">
    <property type="entry name" value="Myb_DNA-binding"/>
    <property type="match status" value="2"/>
</dbReference>
<reference evidence="7 8" key="1">
    <citation type="submission" date="2024-01" db="EMBL/GenBank/DDBJ databases">
        <title>The complete chloroplast genome sequence of Lithospermum erythrorhizon: insights into the phylogenetic relationship among Boraginaceae species and the maternal lineages of purple gromwells.</title>
        <authorList>
            <person name="Okada T."/>
            <person name="Watanabe K."/>
        </authorList>
    </citation>
    <scope>NUCLEOTIDE SEQUENCE [LARGE SCALE GENOMIC DNA]</scope>
</reference>
<dbReference type="GO" id="GO:0003677">
    <property type="term" value="F:DNA binding"/>
    <property type="evidence" value="ECO:0007669"/>
    <property type="project" value="UniProtKB-KW"/>
</dbReference>
<evidence type="ECO:0000259" key="5">
    <source>
        <dbReference type="PROSITE" id="PS50090"/>
    </source>
</evidence>
<keyword evidence="2" id="KW-0677">Repeat</keyword>
<feature type="domain" description="HTH myb-type" evidence="6">
    <location>
        <begin position="66"/>
        <end position="116"/>
    </location>
</feature>
<dbReference type="InterPro" id="IPR009057">
    <property type="entry name" value="Homeodomain-like_sf"/>
</dbReference>
<comment type="caution">
    <text evidence="7">The sequence shown here is derived from an EMBL/GenBank/DDBJ whole genome shotgun (WGS) entry which is preliminary data.</text>
</comment>
<accession>A0AAV3PJD8</accession>
<proteinExistence type="predicted"/>
<dbReference type="InterPro" id="IPR017930">
    <property type="entry name" value="Myb_dom"/>
</dbReference>
<dbReference type="Proteomes" id="UP001454036">
    <property type="component" value="Unassembled WGS sequence"/>
</dbReference>
<evidence type="ECO:0000259" key="6">
    <source>
        <dbReference type="PROSITE" id="PS51294"/>
    </source>
</evidence>
<dbReference type="SMART" id="SM00717">
    <property type="entry name" value="SANT"/>
    <property type="match status" value="2"/>
</dbReference>
<dbReference type="InterPro" id="IPR015495">
    <property type="entry name" value="Myb_TF_plants"/>
</dbReference>
<evidence type="ECO:0000256" key="2">
    <source>
        <dbReference type="ARBA" id="ARBA00022737"/>
    </source>
</evidence>